<comment type="caution">
    <text evidence="6">The sequence shown here is derived from an EMBL/GenBank/DDBJ whole genome shotgun (WGS) entry which is preliminary data.</text>
</comment>
<protein>
    <recommendedName>
        <fullName evidence="1">1-alkyl-2-acetylglycerophosphocholine esterase</fullName>
        <ecNumber evidence="1">3.1.1.47</ecNumber>
    </recommendedName>
</protein>
<keyword evidence="5" id="KW-0472">Membrane</keyword>
<dbReference type="EMBL" id="DAKRPA010000282">
    <property type="protein sequence ID" value="DAZ93911.1"/>
    <property type="molecule type" value="Genomic_DNA"/>
</dbReference>
<reference evidence="6" key="2">
    <citation type="journal article" date="2023" name="Microbiol Resour">
        <title>Decontamination and Annotation of the Draft Genome Sequence of the Oomycete Lagenidium giganteum ARSEF 373.</title>
        <authorList>
            <person name="Morgan W.R."/>
            <person name="Tartar A."/>
        </authorList>
    </citation>
    <scope>NUCLEOTIDE SEQUENCE</scope>
    <source>
        <strain evidence="6">ARSEF 373</strain>
    </source>
</reference>
<keyword evidence="2" id="KW-0378">Hydrolase</keyword>
<keyword evidence="7" id="KW-1185">Reference proteome</keyword>
<accession>A0AAV2YJ06</accession>
<evidence type="ECO:0000256" key="1">
    <source>
        <dbReference type="ARBA" id="ARBA00013201"/>
    </source>
</evidence>
<dbReference type="Gene3D" id="3.40.50.1820">
    <property type="entry name" value="alpha/beta hydrolase"/>
    <property type="match status" value="1"/>
</dbReference>
<proteinExistence type="predicted"/>
<dbReference type="PANTHER" id="PTHR10272:SF0">
    <property type="entry name" value="PLATELET-ACTIVATING FACTOR ACETYLHYDROLASE"/>
    <property type="match status" value="1"/>
</dbReference>
<evidence type="ECO:0000313" key="7">
    <source>
        <dbReference type="Proteomes" id="UP001146120"/>
    </source>
</evidence>
<feature type="transmembrane region" description="Helical" evidence="5">
    <location>
        <begin position="58"/>
        <end position="74"/>
    </location>
</feature>
<reference evidence="6" key="1">
    <citation type="submission" date="2022-11" db="EMBL/GenBank/DDBJ databases">
        <authorList>
            <person name="Morgan W.R."/>
            <person name="Tartar A."/>
        </authorList>
    </citation>
    <scope>NUCLEOTIDE SEQUENCE</scope>
    <source>
        <strain evidence="6">ARSEF 373</strain>
    </source>
</reference>
<dbReference type="InterPro" id="IPR029058">
    <property type="entry name" value="AB_hydrolase_fold"/>
</dbReference>
<evidence type="ECO:0000256" key="4">
    <source>
        <dbReference type="ARBA" id="ARBA00023098"/>
    </source>
</evidence>
<evidence type="ECO:0000313" key="6">
    <source>
        <dbReference type="EMBL" id="DAZ93911.1"/>
    </source>
</evidence>
<evidence type="ECO:0000256" key="2">
    <source>
        <dbReference type="ARBA" id="ARBA00022801"/>
    </source>
</evidence>
<dbReference type="GO" id="GO:0016042">
    <property type="term" value="P:lipid catabolic process"/>
    <property type="evidence" value="ECO:0007669"/>
    <property type="project" value="UniProtKB-KW"/>
</dbReference>
<sequence>MPSAKFQAIEYGLLASLTAGLALDHTQIMQHTQHDVAIAVTSIATVTLLALHRWRRELFTAYVAIGVYAYLHAVEWRSWSATAAVGWKVTSFKLSALGVLVAWMMALLFPLPDFTSLTGPYKTIGCHTGRYGGVECRVFYPSSRDAPTVPPTKRIRYLHHGVHLAKGLSVFSRLPHWMFNNLSNAFLSSIDEAPIATPPTATGWPVIIFSHGLAGSLELYSINNEQMASHGHIVVVINHCDGSASVARPEDERVEYYQRVTKEVLNNVDGAGFRFRNSQLRHRVQEVRRVLNAVEKEHKQHAPGSIFAQMDMDRVNVSGHSFGAATAMTAAHIDNRFKHAILLDGWMFPVTDEVKQGVGSRIPVVHIISEHFANWKENMDDMKKHMYGCTHPQSALLVLEGSRHNNFSDLPLFSPIVNRLVLASGKIDPRYALEATASLSAAFLRGDMASLLSSFPEMKPVVDLTI</sequence>
<keyword evidence="5" id="KW-1133">Transmembrane helix</keyword>
<dbReference type="GO" id="GO:0003847">
    <property type="term" value="F:1-alkyl-2-acetylglycerophosphocholine esterase activity"/>
    <property type="evidence" value="ECO:0007669"/>
    <property type="project" value="UniProtKB-EC"/>
</dbReference>
<keyword evidence="3" id="KW-0442">Lipid degradation</keyword>
<keyword evidence="4" id="KW-0443">Lipid metabolism</keyword>
<evidence type="ECO:0000256" key="3">
    <source>
        <dbReference type="ARBA" id="ARBA00022963"/>
    </source>
</evidence>
<keyword evidence="5" id="KW-0812">Transmembrane</keyword>
<feature type="transmembrane region" description="Helical" evidence="5">
    <location>
        <begin position="32"/>
        <end position="51"/>
    </location>
</feature>
<feature type="transmembrane region" description="Helical" evidence="5">
    <location>
        <begin position="94"/>
        <end position="112"/>
    </location>
</feature>
<organism evidence="6 7">
    <name type="scientific">Lagenidium giganteum</name>
    <dbReference type="NCBI Taxonomy" id="4803"/>
    <lineage>
        <taxon>Eukaryota</taxon>
        <taxon>Sar</taxon>
        <taxon>Stramenopiles</taxon>
        <taxon>Oomycota</taxon>
        <taxon>Peronosporomycetes</taxon>
        <taxon>Pythiales</taxon>
        <taxon>Pythiaceae</taxon>
    </lineage>
</organism>
<dbReference type="SUPFAM" id="SSF53474">
    <property type="entry name" value="alpha/beta-Hydrolases"/>
    <property type="match status" value="1"/>
</dbReference>
<dbReference type="AlphaFoldDB" id="A0AAV2YJ06"/>
<dbReference type="EC" id="3.1.1.47" evidence="1"/>
<dbReference type="Proteomes" id="UP001146120">
    <property type="component" value="Unassembled WGS sequence"/>
</dbReference>
<evidence type="ECO:0000256" key="5">
    <source>
        <dbReference type="SAM" id="Phobius"/>
    </source>
</evidence>
<dbReference type="PANTHER" id="PTHR10272">
    <property type="entry name" value="PLATELET-ACTIVATING FACTOR ACETYLHYDROLASE"/>
    <property type="match status" value="1"/>
</dbReference>
<dbReference type="Pfam" id="PF03403">
    <property type="entry name" value="PAF-AH_p_II"/>
    <property type="match status" value="1"/>
</dbReference>
<gene>
    <name evidence="6" type="ORF">N0F65_010113</name>
</gene>
<name>A0AAV2YJ06_9STRA</name>